<evidence type="ECO:0000313" key="2">
    <source>
        <dbReference type="Proteomes" id="UP000015106"/>
    </source>
</evidence>
<reference evidence="1" key="3">
    <citation type="submission" date="2022-06" db="UniProtKB">
        <authorList>
            <consortium name="EnsemblPlants"/>
        </authorList>
    </citation>
    <scope>IDENTIFICATION</scope>
</reference>
<accession>A0A8R7TWM1</accession>
<dbReference type="EnsemblPlants" id="TuG1812G0300002678.01.T02">
    <property type="protein sequence ID" value="TuG1812G0300002678.01.T02"/>
    <property type="gene ID" value="TuG1812G0300002678.01"/>
</dbReference>
<evidence type="ECO:0000313" key="1">
    <source>
        <dbReference type="EnsemblPlants" id="TuG1812G0300002678.01.T02"/>
    </source>
</evidence>
<reference evidence="1" key="2">
    <citation type="submission" date="2018-03" db="EMBL/GenBank/DDBJ databases">
        <title>The Triticum urartu genome reveals the dynamic nature of wheat genome evolution.</title>
        <authorList>
            <person name="Ling H."/>
            <person name="Ma B."/>
            <person name="Shi X."/>
            <person name="Liu H."/>
            <person name="Dong L."/>
            <person name="Sun H."/>
            <person name="Cao Y."/>
            <person name="Gao Q."/>
            <person name="Zheng S."/>
            <person name="Li Y."/>
            <person name="Yu Y."/>
            <person name="Du H."/>
            <person name="Qi M."/>
            <person name="Li Y."/>
            <person name="Yu H."/>
            <person name="Cui Y."/>
            <person name="Wang N."/>
            <person name="Chen C."/>
            <person name="Wu H."/>
            <person name="Zhao Y."/>
            <person name="Zhang J."/>
            <person name="Li Y."/>
            <person name="Zhou W."/>
            <person name="Zhang B."/>
            <person name="Hu W."/>
            <person name="Eijk M."/>
            <person name="Tang J."/>
            <person name="Witsenboer H."/>
            <person name="Zhao S."/>
            <person name="Li Z."/>
            <person name="Zhang A."/>
            <person name="Wang D."/>
            <person name="Liang C."/>
        </authorList>
    </citation>
    <scope>NUCLEOTIDE SEQUENCE [LARGE SCALE GENOMIC DNA]</scope>
    <source>
        <strain evidence="1">cv. G1812</strain>
    </source>
</reference>
<dbReference type="InterPro" id="IPR015424">
    <property type="entry name" value="PyrdxlP-dep_Trfase"/>
</dbReference>
<dbReference type="EnsemblPlants" id="TuG1812G0300002678.01.T01">
    <property type="protein sequence ID" value="TuG1812G0300002678.01.T01"/>
    <property type="gene ID" value="TuG1812G0300002678.01"/>
</dbReference>
<protein>
    <submittedName>
        <fullName evidence="1">Uncharacterized protein</fullName>
    </submittedName>
</protein>
<dbReference type="Gramene" id="TuG1812G0300002678.01.T01">
    <property type="protein sequence ID" value="TuG1812G0300002678.01.T01"/>
    <property type="gene ID" value="TuG1812G0300002678.01"/>
</dbReference>
<organism evidence="1 2">
    <name type="scientific">Triticum urartu</name>
    <name type="common">Red wild einkorn</name>
    <name type="synonym">Crithodium urartu</name>
    <dbReference type="NCBI Taxonomy" id="4572"/>
    <lineage>
        <taxon>Eukaryota</taxon>
        <taxon>Viridiplantae</taxon>
        <taxon>Streptophyta</taxon>
        <taxon>Embryophyta</taxon>
        <taxon>Tracheophyta</taxon>
        <taxon>Spermatophyta</taxon>
        <taxon>Magnoliopsida</taxon>
        <taxon>Liliopsida</taxon>
        <taxon>Poales</taxon>
        <taxon>Poaceae</taxon>
        <taxon>BOP clade</taxon>
        <taxon>Pooideae</taxon>
        <taxon>Triticodae</taxon>
        <taxon>Triticeae</taxon>
        <taxon>Triticinae</taxon>
        <taxon>Triticum</taxon>
    </lineage>
</organism>
<sequence>MLAPFIAGWQSNGVHPLVIERSEGSYVYDINWNKYPDSLAGLWCTTLGM</sequence>
<dbReference type="SUPFAM" id="SSF53383">
    <property type="entry name" value="PLP-dependent transferases"/>
    <property type="match status" value="1"/>
</dbReference>
<keyword evidence="2" id="KW-1185">Reference proteome</keyword>
<dbReference type="Gene3D" id="3.90.1150.10">
    <property type="entry name" value="Aspartate Aminotransferase, domain 1"/>
    <property type="match status" value="1"/>
</dbReference>
<dbReference type="InterPro" id="IPR015422">
    <property type="entry name" value="PyrdxlP-dep_Trfase_small"/>
</dbReference>
<dbReference type="Gramene" id="TuG1812G0300002678.01.T02">
    <property type="protein sequence ID" value="TuG1812G0300002678.01.T02"/>
    <property type="gene ID" value="TuG1812G0300002678.01"/>
</dbReference>
<proteinExistence type="predicted"/>
<dbReference type="AlphaFoldDB" id="A0A8R7TWM1"/>
<name>A0A8R7TWM1_TRIUA</name>
<reference evidence="2" key="1">
    <citation type="journal article" date="2013" name="Nature">
        <title>Draft genome of the wheat A-genome progenitor Triticum urartu.</title>
        <authorList>
            <person name="Ling H.Q."/>
            <person name="Zhao S."/>
            <person name="Liu D."/>
            <person name="Wang J."/>
            <person name="Sun H."/>
            <person name="Zhang C."/>
            <person name="Fan H."/>
            <person name="Li D."/>
            <person name="Dong L."/>
            <person name="Tao Y."/>
            <person name="Gao C."/>
            <person name="Wu H."/>
            <person name="Li Y."/>
            <person name="Cui Y."/>
            <person name="Guo X."/>
            <person name="Zheng S."/>
            <person name="Wang B."/>
            <person name="Yu K."/>
            <person name="Liang Q."/>
            <person name="Yang W."/>
            <person name="Lou X."/>
            <person name="Chen J."/>
            <person name="Feng M."/>
            <person name="Jian J."/>
            <person name="Zhang X."/>
            <person name="Luo G."/>
            <person name="Jiang Y."/>
            <person name="Liu J."/>
            <person name="Wang Z."/>
            <person name="Sha Y."/>
            <person name="Zhang B."/>
            <person name="Wu H."/>
            <person name="Tang D."/>
            <person name="Shen Q."/>
            <person name="Xue P."/>
            <person name="Zou S."/>
            <person name="Wang X."/>
            <person name="Liu X."/>
            <person name="Wang F."/>
            <person name="Yang Y."/>
            <person name="An X."/>
            <person name="Dong Z."/>
            <person name="Zhang K."/>
            <person name="Zhang X."/>
            <person name="Luo M.C."/>
            <person name="Dvorak J."/>
            <person name="Tong Y."/>
            <person name="Wang J."/>
            <person name="Yang H."/>
            <person name="Li Z."/>
            <person name="Wang D."/>
            <person name="Zhang A."/>
            <person name="Wang J."/>
        </authorList>
    </citation>
    <scope>NUCLEOTIDE SEQUENCE</scope>
    <source>
        <strain evidence="2">cv. G1812</strain>
    </source>
</reference>
<dbReference type="Proteomes" id="UP000015106">
    <property type="component" value="Chromosome 3"/>
</dbReference>